<evidence type="ECO:0000256" key="7">
    <source>
        <dbReference type="ARBA" id="ARBA00022723"/>
    </source>
</evidence>
<dbReference type="InterPro" id="IPR017972">
    <property type="entry name" value="Cyt_P450_CS"/>
</dbReference>
<evidence type="ECO:0000313" key="15">
    <source>
        <dbReference type="EMBL" id="KAK7031128.1"/>
    </source>
</evidence>
<keyword evidence="10 13" id="KW-0408">Iron</keyword>
<keyword evidence="11 14" id="KW-0503">Monooxygenase</keyword>
<dbReference type="Pfam" id="PF00067">
    <property type="entry name" value="p450"/>
    <property type="match status" value="1"/>
</dbReference>
<comment type="subcellular location">
    <subcellularLocation>
        <location evidence="2">Membrane</location>
    </subcellularLocation>
</comment>
<dbReference type="Proteomes" id="UP001383192">
    <property type="component" value="Unassembled WGS sequence"/>
</dbReference>
<evidence type="ECO:0000256" key="9">
    <source>
        <dbReference type="ARBA" id="ARBA00023002"/>
    </source>
</evidence>
<evidence type="ECO:0000256" key="5">
    <source>
        <dbReference type="ARBA" id="ARBA00022617"/>
    </source>
</evidence>
<evidence type="ECO:0000256" key="4">
    <source>
        <dbReference type="ARBA" id="ARBA00010617"/>
    </source>
</evidence>
<dbReference type="InterPro" id="IPR050121">
    <property type="entry name" value="Cytochrome_P450_monoxygenase"/>
</dbReference>
<dbReference type="InterPro" id="IPR002403">
    <property type="entry name" value="Cyt_P450_E_grp-IV"/>
</dbReference>
<dbReference type="PROSITE" id="PS00086">
    <property type="entry name" value="CYTOCHROME_P450"/>
    <property type="match status" value="1"/>
</dbReference>
<dbReference type="InterPro" id="IPR001128">
    <property type="entry name" value="Cyt_P450"/>
</dbReference>
<dbReference type="PANTHER" id="PTHR24305:SF166">
    <property type="entry name" value="CYTOCHROME P450 12A4, MITOCHONDRIAL-RELATED"/>
    <property type="match status" value="1"/>
</dbReference>
<dbReference type="PRINTS" id="PR00385">
    <property type="entry name" value="P450"/>
</dbReference>
<gene>
    <name evidence="15" type="ORF">VNI00_013736</name>
</gene>
<dbReference type="GO" id="GO:0004497">
    <property type="term" value="F:monooxygenase activity"/>
    <property type="evidence" value="ECO:0007669"/>
    <property type="project" value="UniProtKB-KW"/>
</dbReference>
<dbReference type="GO" id="GO:0020037">
    <property type="term" value="F:heme binding"/>
    <property type="evidence" value="ECO:0007669"/>
    <property type="project" value="InterPro"/>
</dbReference>
<keyword evidence="16" id="KW-1185">Reference proteome</keyword>
<accession>A0AAW0BW85</accession>
<keyword evidence="6" id="KW-0812">Transmembrane</keyword>
<keyword evidence="8" id="KW-1133">Transmembrane helix</keyword>
<evidence type="ECO:0000256" key="2">
    <source>
        <dbReference type="ARBA" id="ARBA00004370"/>
    </source>
</evidence>
<dbReference type="Gene3D" id="1.10.630.10">
    <property type="entry name" value="Cytochrome P450"/>
    <property type="match status" value="1"/>
</dbReference>
<dbReference type="GO" id="GO:0005506">
    <property type="term" value="F:iron ion binding"/>
    <property type="evidence" value="ECO:0007669"/>
    <property type="project" value="InterPro"/>
</dbReference>
<dbReference type="EMBL" id="JAYKXP010000071">
    <property type="protein sequence ID" value="KAK7031128.1"/>
    <property type="molecule type" value="Genomic_DNA"/>
</dbReference>
<reference evidence="15 16" key="1">
    <citation type="submission" date="2024-01" db="EMBL/GenBank/DDBJ databases">
        <title>A draft genome for a cacao thread blight-causing isolate of Paramarasmius palmivorus.</title>
        <authorList>
            <person name="Baruah I.K."/>
            <person name="Bukari Y."/>
            <person name="Amoako-Attah I."/>
            <person name="Meinhardt L.W."/>
            <person name="Bailey B.A."/>
            <person name="Cohen S.P."/>
        </authorList>
    </citation>
    <scope>NUCLEOTIDE SEQUENCE [LARGE SCALE GENOMIC DNA]</scope>
    <source>
        <strain evidence="15 16">GH-12</strain>
    </source>
</reference>
<evidence type="ECO:0000256" key="11">
    <source>
        <dbReference type="ARBA" id="ARBA00023033"/>
    </source>
</evidence>
<evidence type="ECO:0000256" key="3">
    <source>
        <dbReference type="ARBA" id="ARBA00004721"/>
    </source>
</evidence>
<keyword evidence="12" id="KW-0472">Membrane</keyword>
<evidence type="ECO:0000256" key="14">
    <source>
        <dbReference type="RuleBase" id="RU000461"/>
    </source>
</evidence>
<evidence type="ECO:0000256" key="13">
    <source>
        <dbReference type="PIRSR" id="PIRSR602403-1"/>
    </source>
</evidence>
<evidence type="ECO:0000256" key="8">
    <source>
        <dbReference type="ARBA" id="ARBA00022989"/>
    </source>
</evidence>
<feature type="binding site" description="axial binding residue" evidence="13">
    <location>
        <position position="394"/>
    </location>
    <ligand>
        <name>heme</name>
        <dbReference type="ChEBI" id="CHEBI:30413"/>
    </ligand>
    <ligandPart>
        <name>Fe</name>
        <dbReference type="ChEBI" id="CHEBI:18248"/>
    </ligandPart>
</feature>
<dbReference type="SUPFAM" id="SSF48264">
    <property type="entry name" value="Cytochrome P450"/>
    <property type="match status" value="1"/>
</dbReference>
<evidence type="ECO:0000256" key="6">
    <source>
        <dbReference type="ARBA" id="ARBA00022692"/>
    </source>
</evidence>
<dbReference type="InterPro" id="IPR036396">
    <property type="entry name" value="Cyt_P450_sf"/>
</dbReference>
<comment type="caution">
    <text evidence="15">The sequence shown here is derived from an EMBL/GenBank/DDBJ whole genome shotgun (WGS) entry which is preliminary data.</text>
</comment>
<name>A0AAW0BW85_9AGAR</name>
<dbReference type="GO" id="GO:0016705">
    <property type="term" value="F:oxidoreductase activity, acting on paired donors, with incorporation or reduction of molecular oxygen"/>
    <property type="evidence" value="ECO:0007669"/>
    <property type="project" value="InterPro"/>
</dbReference>
<comment type="cofactor">
    <cofactor evidence="1 13">
        <name>heme</name>
        <dbReference type="ChEBI" id="CHEBI:30413"/>
    </cofactor>
</comment>
<comment type="similarity">
    <text evidence="4 14">Belongs to the cytochrome P450 family.</text>
</comment>
<comment type="pathway">
    <text evidence="3">Secondary metabolite biosynthesis; terpenoid biosynthesis.</text>
</comment>
<dbReference type="AlphaFoldDB" id="A0AAW0BW85"/>
<dbReference type="GO" id="GO:0016020">
    <property type="term" value="C:membrane"/>
    <property type="evidence" value="ECO:0007669"/>
    <property type="project" value="UniProtKB-SubCell"/>
</dbReference>
<keyword evidence="9 14" id="KW-0560">Oxidoreductase</keyword>
<sequence length="456" mass="51485">MYEDMLITSDPKALQYLFHKSSYHYPKSADLEYNFHRLFGAGVLSVQGTQHRRQRRILNPAFSAIQVKPLDGIFESVTNTLVQQWREVLANGNDVIDASQWFSNLALDALGRAVFDFEFGALETKSTLLGDMVRNLFADTIRPSSFQWLWNRMRSHYLPAKIRNLGTALWPTKEDIRWQAWHKTSKAEANRLYQNKLQGDSSEANDVLGVIARSLDSSDPNRKMDAEEALSQMSTIILAGHDTTGTTLTWLFYELAKCPADQERLFKEIQHAREQKGDELTSSDYESLPLLHAVIKETLRLHPVIPRLLREADEDDVIPLAHPVISTSGEVISEVPIPKGQRVWGSVIGYNCLKEVWGEDADKWNPDRHLDVKRSTTLGVYGNIMSFGAGVRSCIGWRFALHELQTITARLVESFTFSMLPGVDVQMVGAGIFSSPVVKGKAKEGVQMPVKIKLRE</sequence>
<organism evidence="15 16">
    <name type="scientific">Paramarasmius palmivorus</name>
    <dbReference type="NCBI Taxonomy" id="297713"/>
    <lineage>
        <taxon>Eukaryota</taxon>
        <taxon>Fungi</taxon>
        <taxon>Dikarya</taxon>
        <taxon>Basidiomycota</taxon>
        <taxon>Agaricomycotina</taxon>
        <taxon>Agaricomycetes</taxon>
        <taxon>Agaricomycetidae</taxon>
        <taxon>Agaricales</taxon>
        <taxon>Marasmiineae</taxon>
        <taxon>Marasmiaceae</taxon>
        <taxon>Paramarasmius</taxon>
    </lineage>
</organism>
<dbReference type="PRINTS" id="PR00465">
    <property type="entry name" value="EP450IV"/>
</dbReference>
<evidence type="ECO:0000256" key="1">
    <source>
        <dbReference type="ARBA" id="ARBA00001971"/>
    </source>
</evidence>
<evidence type="ECO:0000256" key="10">
    <source>
        <dbReference type="ARBA" id="ARBA00023004"/>
    </source>
</evidence>
<keyword evidence="5 13" id="KW-0349">Heme</keyword>
<evidence type="ECO:0000313" key="16">
    <source>
        <dbReference type="Proteomes" id="UP001383192"/>
    </source>
</evidence>
<dbReference type="PANTHER" id="PTHR24305">
    <property type="entry name" value="CYTOCHROME P450"/>
    <property type="match status" value="1"/>
</dbReference>
<protein>
    <recommendedName>
        <fullName evidence="17">Cytochrome P450</fullName>
    </recommendedName>
</protein>
<evidence type="ECO:0008006" key="17">
    <source>
        <dbReference type="Google" id="ProtNLM"/>
    </source>
</evidence>
<proteinExistence type="inferred from homology"/>
<keyword evidence="7 13" id="KW-0479">Metal-binding</keyword>
<evidence type="ECO:0000256" key="12">
    <source>
        <dbReference type="ARBA" id="ARBA00023136"/>
    </source>
</evidence>